<dbReference type="EMBL" id="JBBNAG010000004">
    <property type="protein sequence ID" value="KAK9140321.1"/>
    <property type="molecule type" value="Genomic_DNA"/>
</dbReference>
<dbReference type="Proteomes" id="UP001419268">
    <property type="component" value="Unassembled WGS sequence"/>
</dbReference>
<sequence>MATVSEQHQAPAELFYYTNLGILIGFSTQNRVKPQAEQSCIETLIQIQQQQQQQQHFTQARKHLTVLTSHSHNSHRRLS</sequence>
<proteinExistence type="predicted"/>
<keyword evidence="2" id="KW-1185">Reference proteome</keyword>
<accession>A0AAP0PGT3</accession>
<dbReference type="AlphaFoldDB" id="A0AAP0PGT3"/>
<gene>
    <name evidence="1" type="ORF">Scep_010002</name>
</gene>
<evidence type="ECO:0000313" key="2">
    <source>
        <dbReference type="Proteomes" id="UP001419268"/>
    </source>
</evidence>
<protein>
    <submittedName>
        <fullName evidence="1">Uncharacterized protein</fullName>
    </submittedName>
</protein>
<reference evidence="1 2" key="1">
    <citation type="submission" date="2024-01" db="EMBL/GenBank/DDBJ databases">
        <title>Genome assemblies of Stephania.</title>
        <authorList>
            <person name="Yang L."/>
        </authorList>
    </citation>
    <scope>NUCLEOTIDE SEQUENCE [LARGE SCALE GENOMIC DNA]</scope>
    <source>
        <strain evidence="1">JXDWG</strain>
        <tissue evidence="1">Leaf</tissue>
    </source>
</reference>
<comment type="caution">
    <text evidence="1">The sequence shown here is derived from an EMBL/GenBank/DDBJ whole genome shotgun (WGS) entry which is preliminary data.</text>
</comment>
<organism evidence="1 2">
    <name type="scientific">Stephania cephalantha</name>
    <dbReference type="NCBI Taxonomy" id="152367"/>
    <lineage>
        <taxon>Eukaryota</taxon>
        <taxon>Viridiplantae</taxon>
        <taxon>Streptophyta</taxon>
        <taxon>Embryophyta</taxon>
        <taxon>Tracheophyta</taxon>
        <taxon>Spermatophyta</taxon>
        <taxon>Magnoliopsida</taxon>
        <taxon>Ranunculales</taxon>
        <taxon>Menispermaceae</taxon>
        <taxon>Menispermoideae</taxon>
        <taxon>Cissampelideae</taxon>
        <taxon>Stephania</taxon>
    </lineage>
</organism>
<evidence type="ECO:0000313" key="1">
    <source>
        <dbReference type="EMBL" id="KAK9140321.1"/>
    </source>
</evidence>
<name>A0AAP0PGT3_9MAGN</name>